<dbReference type="GO" id="GO:0016787">
    <property type="term" value="F:hydrolase activity"/>
    <property type="evidence" value="ECO:0007669"/>
    <property type="project" value="UniProtKB-KW"/>
</dbReference>
<proteinExistence type="predicted"/>
<organism evidence="2">
    <name type="scientific">uncultured Craurococcus sp</name>
    <dbReference type="NCBI Taxonomy" id="1135998"/>
    <lineage>
        <taxon>Bacteria</taxon>
        <taxon>Pseudomonadati</taxon>
        <taxon>Pseudomonadota</taxon>
        <taxon>Alphaproteobacteria</taxon>
        <taxon>Acetobacterales</taxon>
        <taxon>Acetobacteraceae</taxon>
        <taxon>Craurococcus</taxon>
        <taxon>environmental samples</taxon>
    </lineage>
</organism>
<evidence type="ECO:0000256" key="1">
    <source>
        <dbReference type="SAM" id="MobiDB-lite"/>
    </source>
</evidence>
<feature type="compositionally biased region" description="Basic and acidic residues" evidence="1">
    <location>
        <begin position="50"/>
        <end position="62"/>
    </location>
</feature>
<gene>
    <name evidence="2" type="ORF">AVDCRST_MAG27-2390</name>
</gene>
<reference evidence="2" key="1">
    <citation type="submission" date="2020-02" db="EMBL/GenBank/DDBJ databases">
        <authorList>
            <person name="Meier V. D."/>
        </authorList>
    </citation>
    <scope>NUCLEOTIDE SEQUENCE</scope>
    <source>
        <strain evidence="2">AVDCRST_MAG27</strain>
    </source>
</reference>
<accession>A0A6J4IPZ8</accession>
<name>A0A6J4IPZ8_9PROT</name>
<feature type="non-terminal residue" evidence="2">
    <location>
        <position position="129"/>
    </location>
</feature>
<evidence type="ECO:0000313" key="2">
    <source>
        <dbReference type="EMBL" id="CAA9257756.1"/>
    </source>
</evidence>
<feature type="non-terminal residue" evidence="2">
    <location>
        <position position="1"/>
    </location>
</feature>
<protein>
    <submittedName>
        <fullName evidence="2">Cytosolic long-chain acyl-CoA thioester hydrolase family protein</fullName>
    </submittedName>
</protein>
<keyword evidence="2" id="KW-0378">Hydrolase</keyword>
<feature type="region of interest" description="Disordered" evidence="1">
    <location>
        <begin position="1"/>
        <end position="71"/>
    </location>
</feature>
<dbReference type="EMBL" id="CADCTD010000099">
    <property type="protein sequence ID" value="CAA9257756.1"/>
    <property type="molecule type" value="Genomic_DNA"/>
</dbReference>
<feature type="compositionally biased region" description="Basic residues" evidence="1">
    <location>
        <begin position="1"/>
        <end position="28"/>
    </location>
</feature>
<dbReference type="AlphaFoldDB" id="A0A6J4IPZ8"/>
<feature type="compositionally biased region" description="Basic and acidic residues" evidence="1">
    <location>
        <begin position="29"/>
        <end position="38"/>
    </location>
</feature>
<sequence>ERHPPYRRAPHPHHRHAGRHQPGRRHLRRLADVADGPRRRQCRQPPDPWPLRDRCGGGDELPRPGPGRRRGQPLCRCGLDWPHLAPHPGRGLVPQPDRGAFRPRHLRRLHLRRARCPWPAASRSPRGPL</sequence>